<proteinExistence type="predicted"/>
<feature type="domain" description="DUF218" evidence="1">
    <location>
        <begin position="38"/>
        <end position="154"/>
    </location>
</feature>
<accession>A0A8J7TL48</accession>
<evidence type="ECO:0000313" key="2">
    <source>
        <dbReference type="EMBL" id="MBN8660219.1"/>
    </source>
</evidence>
<dbReference type="AlphaFoldDB" id="A0A8J7TL48"/>
<protein>
    <submittedName>
        <fullName evidence="2">YdcF family protein</fullName>
    </submittedName>
</protein>
<evidence type="ECO:0000313" key="3">
    <source>
        <dbReference type="Proteomes" id="UP000664277"/>
    </source>
</evidence>
<sequence>MSIALFLPFIFCAFVYWQVNKETGQIYSNIESIPSRPAALVFGAGVGSSEARDRVLAAVALYKSAKVKKLVMTGDNGEIYYNEPIAMKRQALELGVPSSDVICDYAGFRTYDSLYRARDIFELNSLILVSQRFHLPRALYIARSLGLNAIGFCADRSSYGDMARWYDLREFGAAQAAWLDILSKRKPRYLGAKEPVFPSKN</sequence>
<organism evidence="2 3">
    <name type="scientific">Candidatus Obscuribacter phosphatis</name>
    <dbReference type="NCBI Taxonomy" id="1906157"/>
    <lineage>
        <taxon>Bacteria</taxon>
        <taxon>Bacillati</taxon>
        <taxon>Candidatus Melainabacteria</taxon>
        <taxon>Candidatus Obscuribacterales</taxon>
        <taxon>Candidatus Obscuribacteraceae</taxon>
        <taxon>Candidatus Obscuribacter</taxon>
    </lineage>
</organism>
<dbReference type="GO" id="GO:0005886">
    <property type="term" value="C:plasma membrane"/>
    <property type="evidence" value="ECO:0007669"/>
    <property type="project" value="TreeGrafter"/>
</dbReference>
<dbReference type="PANTHER" id="PTHR30336:SF6">
    <property type="entry name" value="INTEGRAL MEMBRANE PROTEIN"/>
    <property type="match status" value="1"/>
</dbReference>
<dbReference type="InterPro" id="IPR003848">
    <property type="entry name" value="DUF218"/>
</dbReference>
<reference evidence="2" key="1">
    <citation type="submission" date="2021-02" db="EMBL/GenBank/DDBJ databases">
        <title>Genome-Resolved Metagenomics of a Microbial Community Performing Photosynthetic Biological Nutrient Removal.</title>
        <authorList>
            <person name="Mcdaniel E.A."/>
        </authorList>
    </citation>
    <scope>NUCLEOTIDE SEQUENCE</scope>
    <source>
        <strain evidence="2">UWPOB_OBS1</strain>
    </source>
</reference>
<comment type="caution">
    <text evidence="2">The sequence shown here is derived from an EMBL/GenBank/DDBJ whole genome shotgun (WGS) entry which is preliminary data.</text>
</comment>
<dbReference type="InterPro" id="IPR051599">
    <property type="entry name" value="Cell_Envelope_Assoc"/>
</dbReference>
<dbReference type="CDD" id="cd06259">
    <property type="entry name" value="YdcF-like"/>
    <property type="match status" value="1"/>
</dbReference>
<gene>
    <name evidence="2" type="ORF">J0M35_07630</name>
</gene>
<dbReference type="PANTHER" id="PTHR30336">
    <property type="entry name" value="INNER MEMBRANE PROTEIN, PROBABLE PERMEASE"/>
    <property type="match status" value="1"/>
</dbReference>
<dbReference type="Pfam" id="PF02698">
    <property type="entry name" value="DUF218"/>
    <property type="match status" value="1"/>
</dbReference>
<dbReference type="Proteomes" id="UP000664277">
    <property type="component" value="Unassembled WGS sequence"/>
</dbReference>
<dbReference type="EMBL" id="JAFLCK010000008">
    <property type="protein sequence ID" value="MBN8660219.1"/>
    <property type="molecule type" value="Genomic_DNA"/>
</dbReference>
<name>A0A8J7TL48_9BACT</name>
<evidence type="ECO:0000259" key="1">
    <source>
        <dbReference type="Pfam" id="PF02698"/>
    </source>
</evidence>